<sequence length="330" mass="37152">MWRVVVLAITGTLAIIPVLKSYLTCTFCATQQTLNEEVVIVTGANTGIGKQTALLLANKGAHVVLACRNVKAGEQVAREIKRKTGHRYVRCEKLDLTSFASIVDFVDRIRRREKRLYGLVNNAGVFHLPFQLTGDGFDETLQTNYLGPFLLTYLLLDLLKESAPARIININSEAHNIPQSLDIAKITHNYADQEPYNRFLAYGTTKLCLMLFTTKLAKLLEDTGVTVNSVNPGNVRTDIYRHFPLIRDLPFWSVSNFLVWLTFNTPRQGAQTSVHLLADPTLYNVSGEYFRSCNKRAEPSSLSKSVELEEDLWAATLQWLHPFLANHGRI</sequence>
<dbReference type="GO" id="GO:0016491">
    <property type="term" value="F:oxidoreductase activity"/>
    <property type="evidence" value="ECO:0007669"/>
    <property type="project" value="UniProtKB-KW"/>
</dbReference>
<accession>A0A1B6MGV9</accession>
<dbReference type="PRINTS" id="PR00081">
    <property type="entry name" value="GDHRDH"/>
</dbReference>
<dbReference type="SUPFAM" id="SSF51735">
    <property type="entry name" value="NAD(P)-binding Rossmann-fold domains"/>
    <property type="match status" value="1"/>
</dbReference>
<dbReference type="Pfam" id="PF00106">
    <property type="entry name" value="adh_short"/>
    <property type="match status" value="1"/>
</dbReference>
<evidence type="ECO:0000256" key="1">
    <source>
        <dbReference type="ARBA" id="ARBA00023002"/>
    </source>
</evidence>
<evidence type="ECO:0000313" key="2">
    <source>
        <dbReference type="EMBL" id="JAT35178.1"/>
    </source>
</evidence>
<dbReference type="AlphaFoldDB" id="A0A1B6MGV9"/>
<dbReference type="PANTHER" id="PTHR43157:SF31">
    <property type="entry name" value="PHOSPHATIDYLINOSITOL-GLYCAN BIOSYNTHESIS CLASS F PROTEIN"/>
    <property type="match status" value="1"/>
</dbReference>
<dbReference type="InterPro" id="IPR036291">
    <property type="entry name" value="NAD(P)-bd_dom_sf"/>
</dbReference>
<gene>
    <name evidence="2" type="ORF">g.13901</name>
</gene>
<name>A0A1B6MGV9_9HEMI</name>
<dbReference type="PANTHER" id="PTHR43157">
    <property type="entry name" value="PHOSPHATIDYLINOSITOL-GLYCAN BIOSYNTHESIS CLASS F PROTEIN-RELATED"/>
    <property type="match status" value="1"/>
</dbReference>
<protein>
    <submittedName>
        <fullName evidence="2">Uncharacterized protein</fullName>
    </submittedName>
</protein>
<organism evidence="2">
    <name type="scientific">Graphocephala atropunctata</name>
    <dbReference type="NCBI Taxonomy" id="36148"/>
    <lineage>
        <taxon>Eukaryota</taxon>
        <taxon>Metazoa</taxon>
        <taxon>Ecdysozoa</taxon>
        <taxon>Arthropoda</taxon>
        <taxon>Hexapoda</taxon>
        <taxon>Insecta</taxon>
        <taxon>Pterygota</taxon>
        <taxon>Neoptera</taxon>
        <taxon>Paraneoptera</taxon>
        <taxon>Hemiptera</taxon>
        <taxon>Auchenorrhyncha</taxon>
        <taxon>Membracoidea</taxon>
        <taxon>Cicadellidae</taxon>
        <taxon>Cicadellinae</taxon>
        <taxon>Cicadellini</taxon>
        <taxon>Graphocephala</taxon>
    </lineage>
</organism>
<dbReference type="InterPro" id="IPR002347">
    <property type="entry name" value="SDR_fam"/>
</dbReference>
<proteinExistence type="predicted"/>
<dbReference type="Gene3D" id="3.40.50.720">
    <property type="entry name" value="NAD(P)-binding Rossmann-like Domain"/>
    <property type="match status" value="1"/>
</dbReference>
<dbReference type="EMBL" id="GEBQ01004799">
    <property type="protein sequence ID" value="JAT35178.1"/>
    <property type="molecule type" value="Transcribed_RNA"/>
</dbReference>
<reference evidence="2" key="1">
    <citation type="submission" date="2015-11" db="EMBL/GenBank/DDBJ databases">
        <title>De novo transcriptome assembly of four potential Pierce s Disease insect vectors from Arizona vineyards.</title>
        <authorList>
            <person name="Tassone E.E."/>
        </authorList>
    </citation>
    <scope>NUCLEOTIDE SEQUENCE</scope>
</reference>
<dbReference type="CDD" id="cd05327">
    <property type="entry name" value="retinol-DH_like_SDR_c_like"/>
    <property type="match status" value="1"/>
</dbReference>
<keyword evidence="1" id="KW-0560">Oxidoreductase</keyword>